<reference evidence="3 4" key="1">
    <citation type="submission" date="2018-11" db="EMBL/GenBank/DDBJ databases">
        <authorList>
            <consortium name="Pathogen Informatics"/>
        </authorList>
    </citation>
    <scope>NUCLEOTIDE SEQUENCE [LARGE SCALE GENOMIC DNA]</scope>
</reference>
<dbReference type="Proteomes" id="UP000050761">
    <property type="component" value="Unassembled WGS sequence"/>
</dbReference>
<dbReference type="EMBL" id="UZAH01027961">
    <property type="protein sequence ID" value="VDO96540.1"/>
    <property type="molecule type" value="Genomic_DNA"/>
</dbReference>
<accession>A0A183FY50</accession>
<gene>
    <name evidence="3" type="ORF">HPBE_LOCUS13543</name>
</gene>
<proteinExistence type="predicted"/>
<evidence type="ECO:0000313" key="3">
    <source>
        <dbReference type="EMBL" id="VDO96540.1"/>
    </source>
</evidence>
<evidence type="ECO:0000256" key="1">
    <source>
        <dbReference type="SAM" id="MobiDB-lite"/>
    </source>
</evidence>
<feature type="compositionally biased region" description="Basic residues" evidence="1">
    <location>
        <begin position="39"/>
        <end position="48"/>
    </location>
</feature>
<feature type="region of interest" description="Disordered" evidence="1">
    <location>
        <begin position="1"/>
        <end position="86"/>
    </location>
</feature>
<feature type="transmembrane region" description="Helical" evidence="2">
    <location>
        <begin position="91"/>
        <end position="115"/>
    </location>
</feature>
<feature type="compositionally biased region" description="Basic residues" evidence="1">
    <location>
        <begin position="71"/>
        <end position="86"/>
    </location>
</feature>
<feature type="compositionally biased region" description="Basic residues" evidence="1">
    <location>
        <begin position="1"/>
        <end position="32"/>
    </location>
</feature>
<evidence type="ECO:0000313" key="5">
    <source>
        <dbReference type="WBParaSite" id="HPBE_0001354201-mRNA-1"/>
    </source>
</evidence>
<keyword evidence="2" id="KW-0812">Transmembrane</keyword>
<dbReference type="WBParaSite" id="HPBE_0001354201-mRNA-1">
    <property type="protein sequence ID" value="HPBE_0001354201-mRNA-1"/>
    <property type="gene ID" value="HPBE_0001354201"/>
</dbReference>
<reference evidence="5" key="2">
    <citation type="submission" date="2019-09" db="UniProtKB">
        <authorList>
            <consortium name="WormBaseParasite"/>
        </authorList>
    </citation>
    <scope>IDENTIFICATION</scope>
</reference>
<dbReference type="PANTHER" id="PTHR34660:SF7">
    <property type="entry name" value="DNA LIGASE-LIKE PROTEIN"/>
    <property type="match status" value="1"/>
</dbReference>
<name>A0A183FY50_HELPZ</name>
<sequence>MKKKKKKKEKKKKEERKKKKKKKKKKKNKKKKEKEEKKKKGKKKKKKKKCDDGDDDDDDDDGDGRETDSHHQHHHHHHHSRARRRRSQWRVFMVHLSPIVRAAFWLFAAFLAPFADGLGGMMTNHYCVVSDGVRVAQSEEVPTVACTRCKVTGAMMTIGRVVEVRGGGGGGDGGGGSWLDDGRAIITHLSSRIRFRKEVPTTCKVICKKAINIVCARGVRIVSVVLIELPKWPPPLPQPRHVVETSTSSSRCQLDCQQKRKISHEFPLLKLMLVVFADNTTTV</sequence>
<dbReference type="PANTHER" id="PTHR34660">
    <property type="entry name" value="MYB-LIKE PROTEIN X"/>
    <property type="match status" value="1"/>
</dbReference>
<evidence type="ECO:0000313" key="4">
    <source>
        <dbReference type="Proteomes" id="UP000050761"/>
    </source>
</evidence>
<protein>
    <submittedName>
        <fullName evidence="3 5">Uncharacterized protein</fullName>
    </submittedName>
</protein>
<keyword evidence="2" id="KW-0472">Membrane</keyword>
<organism evidence="4 5">
    <name type="scientific">Heligmosomoides polygyrus</name>
    <name type="common">Parasitic roundworm</name>
    <dbReference type="NCBI Taxonomy" id="6339"/>
    <lineage>
        <taxon>Eukaryota</taxon>
        <taxon>Metazoa</taxon>
        <taxon>Ecdysozoa</taxon>
        <taxon>Nematoda</taxon>
        <taxon>Chromadorea</taxon>
        <taxon>Rhabditida</taxon>
        <taxon>Rhabditina</taxon>
        <taxon>Rhabditomorpha</taxon>
        <taxon>Strongyloidea</taxon>
        <taxon>Heligmosomidae</taxon>
        <taxon>Heligmosomoides</taxon>
    </lineage>
</organism>
<accession>A0A3P7ZA61</accession>
<evidence type="ECO:0000256" key="2">
    <source>
        <dbReference type="SAM" id="Phobius"/>
    </source>
</evidence>
<keyword evidence="2" id="KW-1133">Transmembrane helix</keyword>
<dbReference type="AlphaFoldDB" id="A0A183FY50"/>
<keyword evidence="4" id="KW-1185">Reference proteome</keyword>
<feature type="compositionally biased region" description="Acidic residues" evidence="1">
    <location>
        <begin position="52"/>
        <end position="63"/>
    </location>
</feature>